<organism evidence="1 2">
    <name type="scientific">Cylicocyclus nassatus</name>
    <name type="common">Nematode worm</name>
    <dbReference type="NCBI Taxonomy" id="53992"/>
    <lineage>
        <taxon>Eukaryota</taxon>
        <taxon>Metazoa</taxon>
        <taxon>Ecdysozoa</taxon>
        <taxon>Nematoda</taxon>
        <taxon>Chromadorea</taxon>
        <taxon>Rhabditida</taxon>
        <taxon>Rhabditina</taxon>
        <taxon>Rhabditomorpha</taxon>
        <taxon>Strongyloidea</taxon>
        <taxon>Strongylidae</taxon>
        <taxon>Cylicocyclus</taxon>
    </lineage>
</organism>
<keyword evidence="2" id="KW-1185">Reference proteome</keyword>
<gene>
    <name evidence="1" type="ORF">CYNAS_LOCUS12505</name>
</gene>
<proteinExistence type="predicted"/>
<dbReference type="Proteomes" id="UP001176961">
    <property type="component" value="Unassembled WGS sequence"/>
</dbReference>
<reference evidence="1" key="1">
    <citation type="submission" date="2023-07" db="EMBL/GenBank/DDBJ databases">
        <authorList>
            <consortium name="CYATHOMIX"/>
        </authorList>
    </citation>
    <scope>NUCLEOTIDE SEQUENCE</scope>
    <source>
        <strain evidence="1">N/A</strain>
    </source>
</reference>
<protein>
    <submittedName>
        <fullName evidence="1">Uncharacterized protein</fullName>
    </submittedName>
</protein>
<name>A0AA36GYL1_CYLNA</name>
<dbReference type="EMBL" id="CATQJL010000223">
    <property type="protein sequence ID" value="CAJ0600522.1"/>
    <property type="molecule type" value="Genomic_DNA"/>
</dbReference>
<evidence type="ECO:0000313" key="1">
    <source>
        <dbReference type="EMBL" id="CAJ0600522.1"/>
    </source>
</evidence>
<dbReference type="AlphaFoldDB" id="A0AA36GYL1"/>
<accession>A0AA36GYL1</accession>
<sequence>MCDIQNNFSVAFCKTTNRLRLCTSSITAWNKMRDDQRSKKDRRTYLIVDLGGLIWVDLYQSWTTFKQTTRRCSRSKPWSTGTEMERWSAVVMPSMLWIELTDVGLKVVKLRLTR</sequence>
<evidence type="ECO:0000313" key="2">
    <source>
        <dbReference type="Proteomes" id="UP001176961"/>
    </source>
</evidence>
<comment type="caution">
    <text evidence="1">The sequence shown here is derived from an EMBL/GenBank/DDBJ whole genome shotgun (WGS) entry which is preliminary data.</text>
</comment>